<reference evidence="1 2" key="1">
    <citation type="journal article" date="2020" name="Appl. Environ. Microbiol.">
        <title>Genomic Characteristics of a Novel Species of Ammonia-Oxidizing Archaea from the Jiulong River Estuary.</title>
        <authorList>
            <person name="Zou D."/>
            <person name="Wan R."/>
            <person name="Han L."/>
            <person name="Xu M.N."/>
            <person name="Liu Y."/>
            <person name="Liu H."/>
            <person name="Kao S.J."/>
            <person name="Li M."/>
        </authorList>
    </citation>
    <scope>NUCLEOTIDE SEQUENCE [LARGE SCALE GENOMIC DNA]</scope>
    <source>
        <strain evidence="1">W1bin1</strain>
    </source>
</reference>
<protein>
    <submittedName>
        <fullName evidence="1">Uncharacterized protein</fullName>
    </submittedName>
</protein>
<gene>
    <name evidence="1" type="ORF">H2B03_06155</name>
</gene>
<organism evidence="1 2">
    <name type="scientific">Candidatus Nitrosomaritimum aestuariumsis</name>
    <dbReference type="NCBI Taxonomy" id="3342354"/>
    <lineage>
        <taxon>Archaea</taxon>
        <taxon>Nitrososphaerota</taxon>
        <taxon>Nitrososphaeria</taxon>
        <taxon>Nitrosopumilales</taxon>
        <taxon>Nitrosopumilaceae</taxon>
        <taxon>Candidatus Nitrosomaritimum</taxon>
    </lineage>
</organism>
<dbReference type="EMBL" id="JACEMZ010000039">
    <property type="protein sequence ID" value="MBA4452730.1"/>
    <property type="molecule type" value="Genomic_DNA"/>
</dbReference>
<comment type="caution">
    <text evidence="1">The sequence shown here is derived from an EMBL/GenBank/DDBJ whole genome shotgun (WGS) entry which is preliminary data.</text>
</comment>
<proteinExistence type="predicted"/>
<evidence type="ECO:0000313" key="2">
    <source>
        <dbReference type="Proteomes" id="UP000559653"/>
    </source>
</evidence>
<sequence>MVTSYEGLKIRRVINKGTKIIEEEYKRPNWAGEEFHDHETEKISLAGEMMVSIAKGTSKVRLGTVNRTRPNTPKGIMISINKGTSRVRL</sequence>
<accession>A0AC60VZD6</accession>
<dbReference type="Proteomes" id="UP000559653">
    <property type="component" value="Unassembled WGS sequence"/>
</dbReference>
<name>A0AC60VZD6_9ARCH</name>
<evidence type="ECO:0000313" key="1">
    <source>
        <dbReference type="EMBL" id="MBA4452730.1"/>
    </source>
</evidence>